<dbReference type="PATRIC" id="fig|446465.5.peg.1173"/>
<evidence type="ECO:0000313" key="4">
    <source>
        <dbReference type="Proteomes" id="UP000001919"/>
    </source>
</evidence>
<feature type="domain" description="N-acetyltransferase" evidence="2">
    <location>
        <begin position="34"/>
        <end position="186"/>
    </location>
</feature>
<keyword evidence="4" id="KW-1185">Reference proteome</keyword>
<keyword evidence="3" id="KW-0808">Transferase</keyword>
<feature type="region of interest" description="Disordered" evidence="1">
    <location>
        <begin position="1"/>
        <end position="24"/>
    </location>
</feature>
<protein>
    <submittedName>
        <fullName evidence="3">Predicted acyltransferase</fullName>
    </submittedName>
</protein>
<dbReference type="InterPro" id="IPR000182">
    <property type="entry name" value="GNAT_dom"/>
</dbReference>
<dbReference type="CDD" id="cd04301">
    <property type="entry name" value="NAT_SF"/>
    <property type="match status" value="1"/>
</dbReference>
<organism evidence="3 4">
    <name type="scientific">Brachybacterium faecium (strain ATCC 43885 / DSM 4810 / JCM 11609 / LMG 19847 / NBRC 14762 / NCIMB 9860 / 6-10)</name>
    <dbReference type="NCBI Taxonomy" id="446465"/>
    <lineage>
        <taxon>Bacteria</taxon>
        <taxon>Bacillati</taxon>
        <taxon>Actinomycetota</taxon>
        <taxon>Actinomycetes</taxon>
        <taxon>Micrococcales</taxon>
        <taxon>Dermabacteraceae</taxon>
        <taxon>Brachybacterium</taxon>
    </lineage>
</organism>
<dbReference type="STRING" id="446465.Bfae_11730"/>
<sequence>MPDPATMPDPAPVSGFEAAPVSPHGADGPVLRHAALAEIDPRTVYLLAMLRQDVFTLEQHATDADLDGRELEAGTTLLWLEVPGPLAARAGLAGEPVAQLRVLREADGTVRIGRVAVRADHRRAGYGRRLMQASLDHVTAALPGADVHIDAQAHLEQWYASMGFETVSGLFLEAGIEHVAMVRRARS</sequence>
<dbReference type="AlphaFoldDB" id="C7MBR2"/>
<dbReference type="SUPFAM" id="SSF55729">
    <property type="entry name" value="Acyl-CoA N-acyltransferases (Nat)"/>
    <property type="match status" value="1"/>
</dbReference>
<dbReference type="GO" id="GO:0016747">
    <property type="term" value="F:acyltransferase activity, transferring groups other than amino-acyl groups"/>
    <property type="evidence" value="ECO:0007669"/>
    <property type="project" value="InterPro"/>
</dbReference>
<dbReference type="EMBL" id="CP001643">
    <property type="protein sequence ID" value="ACU85019.1"/>
    <property type="molecule type" value="Genomic_DNA"/>
</dbReference>
<evidence type="ECO:0000313" key="3">
    <source>
        <dbReference type="EMBL" id="ACU85019.1"/>
    </source>
</evidence>
<dbReference type="KEGG" id="bfa:Bfae_11730"/>
<dbReference type="Pfam" id="PF13673">
    <property type="entry name" value="Acetyltransf_10"/>
    <property type="match status" value="1"/>
</dbReference>
<dbReference type="eggNOG" id="COG2153">
    <property type="taxonomic scope" value="Bacteria"/>
</dbReference>
<evidence type="ECO:0000259" key="2">
    <source>
        <dbReference type="PROSITE" id="PS51186"/>
    </source>
</evidence>
<accession>C7MBR2</accession>
<keyword evidence="3" id="KW-0012">Acyltransferase</keyword>
<name>C7MBR2_BRAFD</name>
<dbReference type="OrthoDB" id="9796171at2"/>
<evidence type="ECO:0000256" key="1">
    <source>
        <dbReference type="SAM" id="MobiDB-lite"/>
    </source>
</evidence>
<dbReference type="Proteomes" id="UP000001919">
    <property type="component" value="Chromosome"/>
</dbReference>
<gene>
    <name evidence="3" type="ordered locus">Bfae_11730</name>
</gene>
<reference evidence="3 4" key="1">
    <citation type="journal article" date="2009" name="Stand. Genomic Sci.">
        <title>Complete genome sequence of Brachybacterium faecium type strain (Schefferle 6-10).</title>
        <authorList>
            <person name="Lapidus A."/>
            <person name="Pukall R."/>
            <person name="Labuttii K."/>
            <person name="Copeland A."/>
            <person name="Del Rio T.G."/>
            <person name="Nolan M."/>
            <person name="Chen F."/>
            <person name="Lucas S."/>
            <person name="Tice H."/>
            <person name="Cheng J.F."/>
            <person name="Bruce D."/>
            <person name="Goodwin L."/>
            <person name="Pitluck S."/>
            <person name="Rohde M."/>
            <person name="Goker M."/>
            <person name="Pati A."/>
            <person name="Ivanova N."/>
            <person name="Mavrommatis K."/>
            <person name="Chen A."/>
            <person name="Palaniappan K."/>
            <person name="D'haeseleer P."/>
            <person name="Chain P."/>
            <person name="Bristow J."/>
            <person name="Eisen J.A."/>
            <person name="Markowitz V."/>
            <person name="Hugenholtz P."/>
            <person name="Kyrpides N.C."/>
            <person name="Klenk H.P."/>
        </authorList>
    </citation>
    <scope>NUCLEOTIDE SEQUENCE [LARGE SCALE GENOMIC DNA]</scope>
    <source>
        <strain evidence="4">ATCC 43885 / DSM 4810 / JCM 11609 / LMG 19847 / NBRC 14762 / NCIMB 9860 / 6-10</strain>
    </source>
</reference>
<proteinExistence type="predicted"/>
<dbReference type="HOGENOM" id="CLU_056607_3_1_11"/>
<dbReference type="PROSITE" id="PS51186">
    <property type="entry name" value="GNAT"/>
    <property type="match status" value="1"/>
</dbReference>
<dbReference type="Gene3D" id="3.40.630.30">
    <property type="match status" value="1"/>
</dbReference>
<feature type="compositionally biased region" description="Pro residues" evidence="1">
    <location>
        <begin position="1"/>
        <end position="11"/>
    </location>
</feature>
<dbReference type="InterPro" id="IPR016181">
    <property type="entry name" value="Acyl_CoA_acyltransferase"/>
</dbReference>